<dbReference type="Gene3D" id="1.10.418.10">
    <property type="entry name" value="Calponin-like domain"/>
    <property type="match status" value="1"/>
</dbReference>
<feature type="region of interest" description="Disordered" evidence="1">
    <location>
        <begin position="812"/>
        <end position="836"/>
    </location>
</feature>
<dbReference type="GO" id="GO:0008017">
    <property type="term" value="F:microtubule binding"/>
    <property type="evidence" value="ECO:0007669"/>
    <property type="project" value="TreeGrafter"/>
</dbReference>
<evidence type="ECO:0000313" key="4">
    <source>
        <dbReference type="Proteomes" id="UP000195570"/>
    </source>
</evidence>
<keyword evidence="4" id="KW-1185">Reference proteome</keyword>
<feature type="domain" description="CH-like" evidence="2">
    <location>
        <begin position="17"/>
        <end position="111"/>
    </location>
</feature>
<dbReference type="InterPro" id="IPR036872">
    <property type="entry name" value="CH_dom_sf"/>
</dbReference>
<evidence type="ECO:0000313" key="3">
    <source>
        <dbReference type="EMBL" id="SCU69392.1"/>
    </source>
</evidence>
<dbReference type="InterPro" id="IPR010441">
    <property type="entry name" value="CH_2"/>
</dbReference>
<feature type="region of interest" description="Disordered" evidence="1">
    <location>
        <begin position="198"/>
        <end position="219"/>
    </location>
</feature>
<evidence type="ECO:0000256" key="1">
    <source>
        <dbReference type="SAM" id="MobiDB-lite"/>
    </source>
</evidence>
<evidence type="ECO:0000259" key="2">
    <source>
        <dbReference type="Pfam" id="PF06294"/>
    </source>
</evidence>
<dbReference type="GO" id="GO:0005930">
    <property type="term" value="C:axoneme"/>
    <property type="evidence" value="ECO:0007669"/>
    <property type="project" value="TreeGrafter"/>
</dbReference>
<comment type="caution">
    <text evidence="3">The sequence shown here is derived from an EMBL/GenBank/DDBJ whole genome shotgun (WGS) entry which is preliminary data.</text>
</comment>
<reference evidence="3" key="1">
    <citation type="submission" date="2016-09" db="EMBL/GenBank/DDBJ databases">
        <authorList>
            <person name="Hebert L."/>
            <person name="Moumen B."/>
        </authorList>
    </citation>
    <scope>NUCLEOTIDE SEQUENCE [LARGE SCALE GENOMIC DNA]</scope>
    <source>
        <strain evidence="3">OVI</strain>
    </source>
</reference>
<dbReference type="PANTHER" id="PTHR12509:SF8">
    <property type="entry name" value="SPERMATOGENESIS-ASSOCIATED PROTEIN 4"/>
    <property type="match status" value="1"/>
</dbReference>
<accession>A0A1G4IB31</accession>
<name>A0A1G4IB31_TRYEQ</name>
<organism evidence="3 4">
    <name type="scientific">Trypanosoma equiperdum</name>
    <dbReference type="NCBI Taxonomy" id="5694"/>
    <lineage>
        <taxon>Eukaryota</taxon>
        <taxon>Discoba</taxon>
        <taxon>Euglenozoa</taxon>
        <taxon>Kinetoplastea</taxon>
        <taxon>Metakinetoplastina</taxon>
        <taxon>Trypanosomatida</taxon>
        <taxon>Trypanosomatidae</taxon>
        <taxon>Trypanosoma</taxon>
    </lineage>
</organism>
<feature type="compositionally biased region" description="Polar residues" evidence="1">
    <location>
        <begin position="821"/>
        <end position="830"/>
    </location>
</feature>
<dbReference type="AlphaFoldDB" id="A0A1G4IB31"/>
<dbReference type="Proteomes" id="UP000195570">
    <property type="component" value="Unassembled WGS sequence"/>
</dbReference>
<feature type="region of interest" description="Disordered" evidence="1">
    <location>
        <begin position="240"/>
        <end position="262"/>
    </location>
</feature>
<dbReference type="PANTHER" id="PTHR12509">
    <property type="entry name" value="SPERMATOGENESIS-ASSOCIATED 4-RELATED"/>
    <property type="match status" value="1"/>
</dbReference>
<gene>
    <name evidence="3" type="ORF">TEOVI_000095800</name>
</gene>
<dbReference type="GO" id="GO:0051493">
    <property type="term" value="P:regulation of cytoskeleton organization"/>
    <property type="evidence" value="ECO:0007669"/>
    <property type="project" value="TreeGrafter"/>
</dbReference>
<dbReference type="VEuPathDB" id="TriTrypDB:TEOVI_000095800"/>
<dbReference type="EMBL" id="CZPT02001198">
    <property type="protein sequence ID" value="SCU69392.1"/>
    <property type="molecule type" value="Genomic_DNA"/>
</dbReference>
<dbReference type="InterPro" id="IPR052111">
    <property type="entry name" value="Spermatogenesis_Ciliary_MAP"/>
</dbReference>
<proteinExistence type="predicted"/>
<dbReference type="RefSeq" id="XP_067080376.1">
    <property type="nucleotide sequence ID" value="XM_067224275.1"/>
</dbReference>
<protein>
    <recommendedName>
        <fullName evidence="2">CH-like domain-containing protein</fullName>
    </recommendedName>
</protein>
<sequence length="1009" mass="109596">MLETHCQFKHEGLPREVLAWLRCLQLPRFLRFPRRDLSNGFLVATICSRYWKNISMHSYEDKLSVVNKRNNWEQLKKHFQQNNCPLSDRMIEGLIACREGYAESLLRQLYTLLTGREVLEAAPLPAVEITPPTVVHTSVAKKVDIEATADHVEERKVQSNRVRGIMQRGFVPIQPMENEVPPPAVDDASSRVLHSMAQDPADEDVGSSGGGGAEGTERPPVAFSISMRRSEVQPTVVCATGGKAGRRSSRSTRDVDPDLGDLGPTYTEEMSALNFIEGIVRSQGAGLKPPPSQLSKRSPGIKIRDEAAYTSCFLSDETAVGTLLQCRVWSSLLSRVGDVAAIILRDGSNLSEVAALFLREPPKRAQRCQSVPGSPRGRNTSDLLKLTSSAASASGQHASQRYMFLASVMSNISDVDAFLAVSLYRDDILHNAKEAMRRLDHIGADNHAALLCSALPADRAIALKLLPDIVSHVYNVVTQQGGASARTSFLLFLAAVVTRVTRDARAGGGSANKTQRMSSVLDSARSSAELGLEDSLSETIFTIAGYHVIGALSHESTVVRLAGARLAEVLVSRGCSRELLIDTILPLLSSCCSIPTTPLFTCVCVGWLRRALQRLCGWTCDKTWSNCISPSGTVTVSPASLVQADSFFDGEHRNLPDHVVYQLAVIMRNIRQVLRRPGSANLRLYIAEQLSLCLNDIPHQNESQALLQPQEVAVDVLRALKDAPEKAVESFFSPVLPPAVASATTKWVQIPQSGPSLVQSPLIGSLLATGRLCDCYPLALSEAVLLLFPQDELSGTEGSPGRIRLTRDVRRQNGGAAPTPSGASPGTVKNGSFRMSGGKKQSVAYETTINENMAQRVTWLYKINVSCRSGNSFPERSANLPENISSRRWVAVFQAMYSDILALTNFSETIFSRKLAVTDESTNNIARLGGMAQQLVAAWHKEVCRDGLGSVGSRIGTGTQVQGRNQGSTLLDAMAWYNGLCRNGTLGKDRYGVDTPAAPLLGSSVKERT</sequence>
<dbReference type="GeneID" id="92374898"/>
<dbReference type="Pfam" id="PF06294">
    <property type="entry name" value="CH_2"/>
    <property type="match status" value="1"/>
</dbReference>